<keyword evidence="3" id="KW-1185">Reference proteome</keyword>
<sequence>MPSWTSPNGRTWRPTPNRQRSIAGSSSQPSAQAKSISPMPTSASPRPTAARKGSQLPCMNVPHKHHSAQPHPRDQNSRPPVQSRMKIKSPSTMREASKAPVQIQPSSDKQPRVAQVKSRPPETKSNPTNQPILQTIASPSSAITLLHKLQAQATSVEKDTKLSSKSSGNPVRRESNLRHVTVNAMEKPEPSQLHNVEDTSKQSEDSDLKPESVNIKTEVASVSSDVNIEQRRSSNEKERKITIFPVSKDSFTGGKRAIYGEEIKEGLSTLKQKITAANSGQGRSKGSSVNVITLAGKNNGASMVIGYDDKLGEDNRNGETAFASSINNNVQSINNSAIDQSSCSVRHPGVHLKICNRSSETLASDKAMKPQNTEPRTFAPLQGQMTSQEPRIRRRCLRALFMESGESDIENPQKPRRHGCRFSCEEKRKMEKGTSRGS</sequence>
<feature type="compositionally biased region" description="Basic and acidic residues" evidence="1">
    <location>
        <begin position="423"/>
        <end position="438"/>
    </location>
</feature>
<feature type="compositionally biased region" description="Polar residues" evidence="1">
    <location>
        <begin position="1"/>
        <end position="45"/>
    </location>
</feature>
<dbReference type="Proteomes" id="UP000734854">
    <property type="component" value="Unassembled WGS sequence"/>
</dbReference>
<gene>
    <name evidence="2" type="ORF">ZIOFF_060819</name>
</gene>
<dbReference type="PANTHER" id="PTHR33472">
    <property type="entry name" value="OS01G0106600 PROTEIN"/>
    <property type="match status" value="1"/>
</dbReference>
<feature type="region of interest" description="Disordered" evidence="1">
    <location>
        <begin position="154"/>
        <end position="213"/>
    </location>
</feature>
<organism evidence="2 3">
    <name type="scientific">Zingiber officinale</name>
    <name type="common">Ginger</name>
    <name type="synonym">Amomum zingiber</name>
    <dbReference type="NCBI Taxonomy" id="94328"/>
    <lineage>
        <taxon>Eukaryota</taxon>
        <taxon>Viridiplantae</taxon>
        <taxon>Streptophyta</taxon>
        <taxon>Embryophyta</taxon>
        <taxon>Tracheophyta</taxon>
        <taxon>Spermatophyta</taxon>
        <taxon>Magnoliopsida</taxon>
        <taxon>Liliopsida</taxon>
        <taxon>Zingiberales</taxon>
        <taxon>Zingiberaceae</taxon>
        <taxon>Zingiber</taxon>
    </lineage>
</organism>
<feature type="region of interest" description="Disordered" evidence="1">
    <location>
        <begin position="361"/>
        <end position="390"/>
    </location>
</feature>
<name>A0A8J5FEZ3_ZINOF</name>
<protein>
    <submittedName>
        <fullName evidence="2">Uncharacterized protein</fullName>
    </submittedName>
</protein>
<accession>A0A8J5FEZ3</accession>
<evidence type="ECO:0000313" key="2">
    <source>
        <dbReference type="EMBL" id="KAG6484026.1"/>
    </source>
</evidence>
<feature type="region of interest" description="Disordered" evidence="1">
    <location>
        <begin position="1"/>
        <end position="136"/>
    </location>
</feature>
<reference evidence="2 3" key="1">
    <citation type="submission" date="2020-08" db="EMBL/GenBank/DDBJ databases">
        <title>Plant Genome Project.</title>
        <authorList>
            <person name="Zhang R.-G."/>
        </authorList>
    </citation>
    <scope>NUCLEOTIDE SEQUENCE [LARGE SCALE GENOMIC DNA]</scope>
    <source>
        <tissue evidence="2">Rhizome</tissue>
    </source>
</reference>
<dbReference type="PANTHER" id="PTHR33472:SF24">
    <property type="entry name" value="VEGETATIVE CELL WALL PROTEIN GP1-LIKE"/>
    <property type="match status" value="1"/>
</dbReference>
<feature type="compositionally biased region" description="Polar residues" evidence="1">
    <location>
        <begin position="123"/>
        <end position="136"/>
    </location>
</feature>
<comment type="caution">
    <text evidence="2">The sequence shown here is derived from an EMBL/GenBank/DDBJ whole genome shotgun (WGS) entry which is preliminary data.</text>
</comment>
<dbReference type="EMBL" id="JACMSC010000016">
    <property type="protein sequence ID" value="KAG6484026.1"/>
    <property type="molecule type" value="Genomic_DNA"/>
</dbReference>
<dbReference type="AlphaFoldDB" id="A0A8J5FEZ3"/>
<proteinExistence type="predicted"/>
<evidence type="ECO:0000256" key="1">
    <source>
        <dbReference type="SAM" id="MobiDB-lite"/>
    </source>
</evidence>
<evidence type="ECO:0000313" key="3">
    <source>
        <dbReference type="Proteomes" id="UP000734854"/>
    </source>
</evidence>
<feature type="region of interest" description="Disordered" evidence="1">
    <location>
        <begin position="407"/>
        <end position="438"/>
    </location>
</feature>
<feature type="compositionally biased region" description="Basic and acidic residues" evidence="1">
    <location>
        <begin position="195"/>
        <end position="210"/>
    </location>
</feature>